<dbReference type="EMBL" id="JBHMBW010000005">
    <property type="protein sequence ID" value="MFB9623194.1"/>
    <property type="molecule type" value="Genomic_DNA"/>
</dbReference>
<keyword evidence="2" id="KW-1185">Reference proteome</keyword>
<name>A0ABV5RUU5_9ACTN</name>
<evidence type="ECO:0000313" key="1">
    <source>
        <dbReference type="EMBL" id="MFB9623194.1"/>
    </source>
</evidence>
<dbReference type="RefSeq" id="WP_345001086.1">
    <property type="nucleotide sequence ID" value="NZ_BAAAXV010000009.1"/>
</dbReference>
<comment type="caution">
    <text evidence="1">The sequence shown here is derived from an EMBL/GenBank/DDBJ whole genome shotgun (WGS) entry which is preliminary data.</text>
</comment>
<organism evidence="1 2">
    <name type="scientific">Nonomuraea helvata</name>
    <dbReference type="NCBI Taxonomy" id="37484"/>
    <lineage>
        <taxon>Bacteria</taxon>
        <taxon>Bacillati</taxon>
        <taxon>Actinomycetota</taxon>
        <taxon>Actinomycetes</taxon>
        <taxon>Streptosporangiales</taxon>
        <taxon>Streptosporangiaceae</taxon>
        <taxon>Nonomuraea</taxon>
    </lineage>
</organism>
<protein>
    <submittedName>
        <fullName evidence="1">Uncharacterized protein</fullName>
    </submittedName>
</protein>
<sequence>MNQLTFGILSRSETRFRAVSWTRPLPPSELAAMRWAVSRAGGGPVRVHREHVVPGLLAHLQQVGVGWSTLVDRKYRDMTAVDLSTTVLDTVRSHLAPGSM</sequence>
<gene>
    <name evidence="1" type="ORF">ACFFSA_08880</name>
</gene>
<proteinExistence type="predicted"/>
<evidence type="ECO:0000313" key="2">
    <source>
        <dbReference type="Proteomes" id="UP001589532"/>
    </source>
</evidence>
<dbReference type="Proteomes" id="UP001589532">
    <property type="component" value="Unassembled WGS sequence"/>
</dbReference>
<accession>A0ABV5RUU5</accession>
<reference evidence="1 2" key="1">
    <citation type="submission" date="2024-09" db="EMBL/GenBank/DDBJ databases">
        <authorList>
            <person name="Sun Q."/>
            <person name="Mori K."/>
        </authorList>
    </citation>
    <scope>NUCLEOTIDE SEQUENCE [LARGE SCALE GENOMIC DNA]</scope>
    <source>
        <strain evidence="1 2">JCM 3143</strain>
    </source>
</reference>